<feature type="non-terminal residue" evidence="3">
    <location>
        <position position="1"/>
    </location>
</feature>
<dbReference type="NCBIfam" id="TIGR02595">
    <property type="entry name" value="PEP_CTERM"/>
    <property type="match status" value="1"/>
</dbReference>
<reference evidence="3" key="1">
    <citation type="journal article" date="2015" name="Nature">
        <title>Complex archaea that bridge the gap between prokaryotes and eukaryotes.</title>
        <authorList>
            <person name="Spang A."/>
            <person name="Saw J.H."/>
            <person name="Jorgensen S.L."/>
            <person name="Zaremba-Niedzwiedzka K."/>
            <person name="Martijn J."/>
            <person name="Lind A.E."/>
            <person name="van Eijk R."/>
            <person name="Schleper C."/>
            <person name="Guy L."/>
            <person name="Ettema T.J."/>
        </authorList>
    </citation>
    <scope>NUCLEOTIDE SEQUENCE</scope>
</reference>
<accession>A0A0F9VEB6</accession>
<dbReference type="AlphaFoldDB" id="A0A0F9VEB6"/>
<feature type="domain" description="Ice-binding protein C-terminal" evidence="2">
    <location>
        <begin position="5"/>
        <end position="26"/>
    </location>
</feature>
<feature type="transmembrane region" description="Helical" evidence="1">
    <location>
        <begin position="6"/>
        <end position="23"/>
    </location>
</feature>
<evidence type="ECO:0000256" key="1">
    <source>
        <dbReference type="SAM" id="Phobius"/>
    </source>
</evidence>
<dbReference type="NCBIfam" id="TIGR01167">
    <property type="entry name" value="LPXTG_anchor"/>
    <property type="match status" value="1"/>
</dbReference>
<comment type="caution">
    <text evidence="3">The sequence shown here is derived from an EMBL/GenBank/DDBJ whole genome shotgun (WGS) entry which is preliminary data.</text>
</comment>
<dbReference type="Pfam" id="PF07589">
    <property type="entry name" value="PEP-CTERM"/>
    <property type="match status" value="1"/>
</dbReference>
<evidence type="ECO:0000259" key="2">
    <source>
        <dbReference type="Pfam" id="PF07589"/>
    </source>
</evidence>
<keyword evidence="1" id="KW-0812">Transmembrane</keyword>
<keyword evidence="1" id="KW-0472">Membrane</keyword>
<proteinExistence type="predicted"/>
<organism evidence="3">
    <name type="scientific">marine sediment metagenome</name>
    <dbReference type="NCBI Taxonomy" id="412755"/>
    <lineage>
        <taxon>unclassified sequences</taxon>
        <taxon>metagenomes</taxon>
        <taxon>ecological metagenomes</taxon>
    </lineage>
</organism>
<protein>
    <recommendedName>
        <fullName evidence="2">Ice-binding protein C-terminal domain-containing protein</fullName>
    </recommendedName>
</protein>
<gene>
    <name evidence="3" type="ORF">LCGC14_0494840</name>
</gene>
<name>A0A0F9VEB6_9ZZZZ</name>
<dbReference type="EMBL" id="LAZR01000567">
    <property type="protein sequence ID" value="KKN64143.1"/>
    <property type="molecule type" value="Genomic_DNA"/>
</dbReference>
<sequence>TGGGVPEPATLSLLALGAAGLAAKRRRKS</sequence>
<evidence type="ECO:0000313" key="3">
    <source>
        <dbReference type="EMBL" id="KKN64143.1"/>
    </source>
</evidence>
<keyword evidence="1" id="KW-1133">Transmembrane helix</keyword>
<dbReference type="InterPro" id="IPR013424">
    <property type="entry name" value="Ice-binding_C"/>
</dbReference>